<evidence type="ECO:0000256" key="7">
    <source>
        <dbReference type="ARBA" id="ARBA00023033"/>
    </source>
</evidence>
<dbReference type="Gene3D" id="1.10.630.10">
    <property type="entry name" value="Cytochrome P450"/>
    <property type="match status" value="1"/>
</dbReference>
<dbReference type="AlphaFoldDB" id="A0A1V3WTN6"/>
<dbReference type="PANTHER" id="PTHR46696">
    <property type="entry name" value="P450, PUTATIVE (EUROFUNG)-RELATED"/>
    <property type="match status" value="1"/>
</dbReference>
<dbReference type="GO" id="GO:0036199">
    <property type="term" value="F:cholest-4-en-3-one 26-monooxygenase activity"/>
    <property type="evidence" value="ECO:0007669"/>
    <property type="project" value="TreeGrafter"/>
</dbReference>
<keyword evidence="3 8" id="KW-0349">Heme</keyword>
<reference evidence="9 10" key="1">
    <citation type="submission" date="2017-02" db="EMBL/GenBank/DDBJ databases">
        <title>Complete genome sequences of Mycobacterium kansasii strains isolated from rhesus macaques.</title>
        <authorList>
            <person name="Panda A."/>
            <person name="Nagaraj S."/>
            <person name="Zhao X."/>
            <person name="Tettelin H."/>
            <person name="Detolla L.J."/>
        </authorList>
    </citation>
    <scope>NUCLEOTIDE SEQUENCE [LARGE SCALE GENOMIC DNA]</scope>
    <source>
        <strain evidence="9 10">11-3813</strain>
    </source>
</reference>
<dbReference type="InterPro" id="IPR001128">
    <property type="entry name" value="Cyt_P450"/>
</dbReference>
<comment type="similarity">
    <text evidence="2 8">Belongs to the cytochrome P450 family.</text>
</comment>
<accession>A0A1V3WTN6</accession>
<dbReference type="GO" id="GO:0005506">
    <property type="term" value="F:iron ion binding"/>
    <property type="evidence" value="ECO:0007669"/>
    <property type="project" value="InterPro"/>
</dbReference>
<dbReference type="FunFam" id="1.10.630.10:FF:000018">
    <property type="entry name" value="Cytochrome P450 monooxygenase"/>
    <property type="match status" value="1"/>
</dbReference>
<evidence type="ECO:0000256" key="2">
    <source>
        <dbReference type="ARBA" id="ARBA00010617"/>
    </source>
</evidence>
<sequence>MYFDPYDVELNADPYPMFRRLRDEAPLYYNAQHDFYALSRFADVERAIVDYQTFSSARGAILEIIKANIDIPPGVLVFEDPPIHNVHRKLLSRMFTPRKINDLEPKIREFCSRSLDPLVGTGRFDFVADLGAQMPMRVIGMLLGVPEEDQEAARDFANAQLRTEAGKPMKASTDGMVSGDFFARYIDWRAEHPANDIMTELLNVEFEDETGTVRRLRRDELLIYVSVVSGAGNETTTRLIGWAGKVLAEHPDQRRALVDDPSLIPQAVEELLRYEPPAPHVARYVTRDVEYYGRQVPKGSVMMMLIGAANRDHRQFPPDGDVFDIRREPRQHLTFSVGTHYCLGSALARLEGRIALEEILKRFPEWDVDLSQAKLSPTSTVRGWETMPAVIG</sequence>
<dbReference type="GO" id="GO:0008395">
    <property type="term" value="F:steroid hydroxylase activity"/>
    <property type="evidence" value="ECO:0007669"/>
    <property type="project" value="TreeGrafter"/>
</dbReference>
<keyword evidence="5 8" id="KW-0560">Oxidoreductase</keyword>
<dbReference type="EMBL" id="MVBM01000006">
    <property type="protein sequence ID" value="OOK70344.1"/>
    <property type="molecule type" value="Genomic_DNA"/>
</dbReference>
<dbReference type="GO" id="GO:0020037">
    <property type="term" value="F:heme binding"/>
    <property type="evidence" value="ECO:0007669"/>
    <property type="project" value="InterPro"/>
</dbReference>
<dbReference type="InterPro" id="IPR017972">
    <property type="entry name" value="Cyt_P450_CS"/>
</dbReference>
<dbReference type="InterPro" id="IPR036396">
    <property type="entry name" value="Cyt_P450_sf"/>
</dbReference>
<keyword evidence="6 8" id="KW-0408">Iron</keyword>
<evidence type="ECO:0000256" key="4">
    <source>
        <dbReference type="ARBA" id="ARBA00022723"/>
    </source>
</evidence>
<evidence type="ECO:0000313" key="9">
    <source>
        <dbReference type="EMBL" id="OOK70344.1"/>
    </source>
</evidence>
<evidence type="ECO:0000256" key="5">
    <source>
        <dbReference type="ARBA" id="ARBA00023002"/>
    </source>
</evidence>
<evidence type="ECO:0000313" key="10">
    <source>
        <dbReference type="Proteomes" id="UP000189229"/>
    </source>
</evidence>
<name>A0A1V3WTN6_MYCKA</name>
<dbReference type="PROSITE" id="PS00086">
    <property type="entry name" value="CYTOCHROME_P450"/>
    <property type="match status" value="1"/>
</dbReference>
<evidence type="ECO:0000256" key="8">
    <source>
        <dbReference type="RuleBase" id="RU000461"/>
    </source>
</evidence>
<dbReference type="CDD" id="cd11078">
    <property type="entry name" value="CYP130-like"/>
    <property type="match status" value="1"/>
</dbReference>
<comment type="cofactor">
    <cofactor evidence="1">
        <name>heme</name>
        <dbReference type="ChEBI" id="CHEBI:30413"/>
    </cofactor>
</comment>
<keyword evidence="4 8" id="KW-0479">Metal-binding</keyword>
<dbReference type="InterPro" id="IPR002397">
    <property type="entry name" value="Cyt_P450_B"/>
</dbReference>
<proteinExistence type="inferred from homology"/>
<dbReference type="PRINTS" id="PR00385">
    <property type="entry name" value="P450"/>
</dbReference>
<dbReference type="Proteomes" id="UP000189229">
    <property type="component" value="Unassembled WGS sequence"/>
</dbReference>
<organism evidence="9 10">
    <name type="scientific">Mycobacterium kansasii</name>
    <dbReference type="NCBI Taxonomy" id="1768"/>
    <lineage>
        <taxon>Bacteria</taxon>
        <taxon>Bacillati</taxon>
        <taxon>Actinomycetota</taxon>
        <taxon>Actinomycetes</taxon>
        <taxon>Mycobacteriales</taxon>
        <taxon>Mycobacteriaceae</taxon>
        <taxon>Mycobacterium</taxon>
    </lineage>
</organism>
<comment type="caution">
    <text evidence="9">The sequence shown here is derived from an EMBL/GenBank/DDBJ whole genome shotgun (WGS) entry which is preliminary data.</text>
</comment>
<dbReference type="SUPFAM" id="SSF48264">
    <property type="entry name" value="Cytochrome P450"/>
    <property type="match status" value="1"/>
</dbReference>
<evidence type="ECO:0000256" key="1">
    <source>
        <dbReference type="ARBA" id="ARBA00001971"/>
    </source>
</evidence>
<dbReference type="PANTHER" id="PTHR46696:SF4">
    <property type="entry name" value="BIOTIN BIOSYNTHESIS CYTOCHROME P450"/>
    <property type="match status" value="1"/>
</dbReference>
<dbReference type="GO" id="GO:0006707">
    <property type="term" value="P:cholesterol catabolic process"/>
    <property type="evidence" value="ECO:0007669"/>
    <property type="project" value="TreeGrafter"/>
</dbReference>
<evidence type="ECO:0000256" key="3">
    <source>
        <dbReference type="ARBA" id="ARBA00022617"/>
    </source>
</evidence>
<protein>
    <submittedName>
        <fullName evidence="9">Cytochrome P450 family protein</fullName>
    </submittedName>
</protein>
<dbReference type="PRINTS" id="PR00359">
    <property type="entry name" value="BP450"/>
</dbReference>
<keyword evidence="7 8" id="KW-0503">Monooxygenase</keyword>
<evidence type="ECO:0000256" key="6">
    <source>
        <dbReference type="ARBA" id="ARBA00023004"/>
    </source>
</evidence>
<dbReference type="Pfam" id="PF00067">
    <property type="entry name" value="p450"/>
    <property type="match status" value="1"/>
</dbReference>
<gene>
    <name evidence="9" type="ORF">BZL30_6252</name>
</gene>